<protein>
    <recommendedName>
        <fullName evidence="2">UPF0298 protein NCTC10815_02922</fullName>
    </recommendedName>
</protein>
<keyword evidence="1 2" id="KW-0963">Cytoplasm</keyword>
<evidence type="ECO:0000256" key="1">
    <source>
        <dbReference type="ARBA" id="ARBA00022490"/>
    </source>
</evidence>
<dbReference type="Proteomes" id="UP000254879">
    <property type="component" value="Unassembled WGS sequence"/>
</dbReference>
<proteinExistence type="inferred from homology"/>
<dbReference type="Pfam" id="PF09902">
    <property type="entry name" value="DUF2129"/>
    <property type="match status" value="1"/>
</dbReference>
<accession>A0A378MGY3</accession>
<name>A0A378MGY3_LISGR</name>
<organism evidence="3 4">
    <name type="scientific">Listeria grayi</name>
    <name type="common">Listeria murrayi</name>
    <dbReference type="NCBI Taxonomy" id="1641"/>
    <lineage>
        <taxon>Bacteria</taxon>
        <taxon>Bacillati</taxon>
        <taxon>Bacillota</taxon>
        <taxon>Bacilli</taxon>
        <taxon>Bacillales</taxon>
        <taxon>Listeriaceae</taxon>
        <taxon>Listeria</taxon>
    </lineage>
</organism>
<gene>
    <name evidence="3" type="ORF">NCTC10815_02922</name>
</gene>
<dbReference type="EMBL" id="UGPG01000001">
    <property type="protein sequence ID" value="STY45541.1"/>
    <property type="molecule type" value="Genomic_DNA"/>
</dbReference>
<dbReference type="InterPro" id="IPR016979">
    <property type="entry name" value="DUF2129"/>
</dbReference>
<evidence type="ECO:0000313" key="3">
    <source>
        <dbReference type="EMBL" id="STY45541.1"/>
    </source>
</evidence>
<dbReference type="AlphaFoldDB" id="A0A378MGY3"/>
<reference evidence="3 4" key="1">
    <citation type="submission" date="2018-06" db="EMBL/GenBank/DDBJ databases">
        <authorList>
            <consortium name="Pathogen Informatics"/>
            <person name="Doyle S."/>
        </authorList>
    </citation>
    <scope>NUCLEOTIDE SEQUENCE [LARGE SCALE GENOMIC DNA]</scope>
    <source>
        <strain evidence="4">NCTC 10815</strain>
    </source>
</reference>
<comment type="subcellular location">
    <subcellularLocation>
        <location evidence="2">Cytoplasm</location>
    </subcellularLocation>
</comment>
<dbReference type="PIRSF" id="PIRSF031653">
    <property type="entry name" value="UCP031653"/>
    <property type="match status" value="1"/>
</dbReference>
<evidence type="ECO:0000313" key="4">
    <source>
        <dbReference type="Proteomes" id="UP000254879"/>
    </source>
</evidence>
<comment type="similarity">
    <text evidence="2">Belongs to the UPF0298 family.</text>
</comment>
<dbReference type="HAMAP" id="MF_01126">
    <property type="entry name" value="UPF0298"/>
    <property type="match status" value="1"/>
</dbReference>
<dbReference type="GO" id="GO:0005737">
    <property type="term" value="C:cytoplasm"/>
    <property type="evidence" value="ECO:0007669"/>
    <property type="project" value="UniProtKB-SubCell"/>
</dbReference>
<evidence type="ECO:0000256" key="2">
    <source>
        <dbReference type="HAMAP-Rule" id="MF_01126"/>
    </source>
</evidence>
<dbReference type="NCBIfam" id="NF002777">
    <property type="entry name" value="PRK02886.1"/>
    <property type="match status" value="1"/>
</dbReference>
<sequence>MKEMENDRQAIVIWMSHLKQVRSLKRFGNVHYVSRKLKYAVLYCDMDRIPEITEKLSRFHYVKRIEESYRPFLKTEYESKKESGLEKRQEDVQISI</sequence>